<proteinExistence type="predicted"/>
<accession>A0A0K1PMZ4</accession>
<organism evidence="1 2">
    <name type="scientific">Labilithrix luteola</name>
    <dbReference type="NCBI Taxonomy" id="1391654"/>
    <lineage>
        <taxon>Bacteria</taxon>
        <taxon>Pseudomonadati</taxon>
        <taxon>Myxococcota</taxon>
        <taxon>Polyangia</taxon>
        <taxon>Polyangiales</taxon>
        <taxon>Labilitrichaceae</taxon>
        <taxon>Labilithrix</taxon>
    </lineage>
</organism>
<dbReference type="Pfam" id="PF03692">
    <property type="entry name" value="CxxCxxCC"/>
    <property type="match status" value="1"/>
</dbReference>
<dbReference type="STRING" id="1391654.AKJ09_01148"/>
<sequence length="215" mass="24748">MSVKPVHRPIARSFKKKWVKEAAAHVRAGGHAFVWETDKRVLFVFQEPAEDNPDDFGAWGIYDMAKWKWNVETRGALKGLAWTLVPRDCLWIAKRRVERDSIHPGPTRKVAFDCTDCAACCRDNEVILQPSDVERFKEGGRPELAKPPYARRDKDGKLVLTLLRNKRCRHLQQDNRCGIYELRPHPCSEFPMGSECCLFAREDVLKLYDGLLPEA</sequence>
<protein>
    <recommendedName>
        <fullName evidence="3">YkgJ family cysteine cluster protein</fullName>
    </recommendedName>
</protein>
<dbReference type="KEGG" id="llu:AKJ09_01148"/>
<reference evidence="1 2" key="1">
    <citation type="submission" date="2015-08" db="EMBL/GenBank/DDBJ databases">
        <authorList>
            <person name="Babu N.S."/>
            <person name="Beckwith C.J."/>
            <person name="Beseler K.G."/>
            <person name="Brison A."/>
            <person name="Carone J.V."/>
            <person name="Caskin T.P."/>
            <person name="Diamond M."/>
            <person name="Durham M.E."/>
            <person name="Foxe J.M."/>
            <person name="Go M."/>
            <person name="Henderson B.A."/>
            <person name="Jones I.B."/>
            <person name="McGettigan J.A."/>
            <person name="Micheletti S.J."/>
            <person name="Nasrallah M.E."/>
            <person name="Ortiz D."/>
            <person name="Piller C.R."/>
            <person name="Privatt S.R."/>
            <person name="Schneider S.L."/>
            <person name="Sharp S."/>
            <person name="Smith T.C."/>
            <person name="Stanton J.D."/>
            <person name="Ullery H.E."/>
            <person name="Wilson R.J."/>
            <person name="Serrano M.G."/>
            <person name="Buck G."/>
            <person name="Lee V."/>
            <person name="Wang Y."/>
            <person name="Carvalho R."/>
            <person name="Voegtly L."/>
            <person name="Shi R."/>
            <person name="Duckworth R."/>
            <person name="Johnson A."/>
            <person name="Loviza R."/>
            <person name="Walstead R."/>
            <person name="Shah Z."/>
            <person name="Kiflezghi M."/>
            <person name="Wade K."/>
            <person name="Ball S.L."/>
            <person name="Bradley K.W."/>
            <person name="Asai D.J."/>
            <person name="Bowman C.A."/>
            <person name="Russell D.A."/>
            <person name="Pope W.H."/>
            <person name="Jacobs-Sera D."/>
            <person name="Hendrix R.W."/>
            <person name="Hatfull G.F."/>
        </authorList>
    </citation>
    <scope>NUCLEOTIDE SEQUENCE [LARGE SCALE GENOMIC DNA]</scope>
    <source>
        <strain evidence="1 2">DSM 27648</strain>
    </source>
</reference>
<evidence type="ECO:0000313" key="2">
    <source>
        <dbReference type="Proteomes" id="UP000064967"/>
    </source>
</evidence>
<evidence type="ECO:0000313" key="1">
    <source>
        <dbReference type="EMBL" id="AKU94484.1"/>
    </source>
</evidence>
<keyword evidence="2" id="KW-1185">Reference proteome</keyword>
<dbReference type="RefSeq" id="WP_146646074.1">
    <property type="nucleotide sequence ID" value="NZ_CP012333.1"/>
</dbReference>
<dbReference type="AlphaFoldDB" id="A0A0K1PMZ4"/>
<gene>
    <name evidence="1" type="ORF">AKJ09_01148</name>
</gene>
<dbReference type="EMBL" id="CP012333">
    <property type="protein sequence ID" value="AKU94484.1"/>
    <property type="molecule type" value="Genomic_DNA"/>
</dbReference>
<name>A0A0K1PMZ4_9BACT</name>
<dbReference type="OrthoDB" id="5458353at2"/>
<dbReference type="InterPro" id="IPR005358">
    <property type="entry name" value="Puta_zinc/iron-chelating_dom"/>
</dbReference>
<dbReference type="Proteomes" id="UP000064967">
    <property type="component" value="Chromosome"/>
</dbReference>
<evidence type="ECO:0008006" key="3">
    <source>
        <dbReference type="Google" id="ProtNLM"/>
    </source>
</evidence>